<dbReference type="OrthoDB" id="2147163at2759"/>
<evidence type="ECO:0000313" key="5">
    <source>
        <dbReference type="Proteomes" id="UP000236546"/>
    </source>
</evidence>
<evidence type="ECO:0000313" key="3">
    <source>
        <dbReference type="EMBL" id="PON24916.1"/>
    </source>
</evidence>
<dbReference type="STRING" id="398673.A0A0W7V8X1"/>
<dbReference type="EMBL" id="MTYH01000027">
    <property type="protein sequence ID" value="PNP44882.1"/>
    <property type="molecule type" value="Genomic_DNA"/>
</dbReference>
<reference evidence="2 5" key="2">
    <citation type="submission" date="2017-02" db="EMBL/GenBank/DDBJ databases">
        <title>Genomes of Trichoderma spp. with biocontrol activity.</title>
        <authorList>
            <person name="Gardiner D."/>
            <person name="Kazan K."/>
            <person name="Vos C."/>
            <person name="Harvey P."/>
        </authorList>
    </citation>
    <scope>NUCLEOTIDE SEQUENCE [LARGE SCALE GENOMIC DNA]</scope>
    <source>
        <strain evidence="2 5">A5MH</strain>
    </source>
</reference>
<dbReference type="GO" id="GO:0016787">
    <property type="term" value="F:hydrolase activity"/>
    <property type="evidence" value="ECO:0007669"/>
    <property type="project" value="InterPro"/>
</dbReference>
<proteinExistence type="predicted"/>
<reference evidence="3 4" key="1">
    <citation type="journal article" date="2016" name="Genome Announc.">
        <title>Draft Whole-Genome Sequence of Trichoderma gamsii T6085, a Promising Biocontrol Agent of Fusarium Head Blight on Wheat.</title>
        <authorList>
            <person name="Baroncelli R."/>
            <person name="Zapparata A."/>
            <person name="Piaggeschi G."/>
            <person name="Sarrocco S."/>
            <person name="Vannacci G."/>
        </authorList>
    </citation>
    <scope>NUCLEOTIDE SEQUENCE [LARGE SCALE GENOMIC DNA]</scope>
    <source>
        <strain evidence="3 4">T6085</strain>
    </source>
</reference>
<dbReference type="PANTHER" id="PTHR47668:SF1">
    <property type="entry name" value="DIENELACTONE HYDROLASE DOMAIN-CONTAINING PROTEIN-RELATED"/>
    <property type="match status" value="1"/>
</dbReference>
<dbReference type="Proteomes" id="UP000236546">
    <property type="component" value="Unassembled WGS sequence"/>
</dbReference>
<comment type="caution">
    <text evidence="3">The sequence shown here is derived from an EMBL/GenBank/DDBJ whole genome shotgun (WGS) entry which is preliminary data.</text>
</comment>
<protein>
    <submittedName>
        <fullName evidence="3">Carboxymethylenebutenolidase</fullName>
    </submittedName>
</protein>
<name>A0A0W7V8X1_9HYPO</name>
<dbReference type="RefSeq" id="XP_018655971.1">
    <property type="nucleotide sequence ID" value="XM_018810800.1"/>
</dbReference>
<dbReference type="SUPFAM" id="SSF53474">
    <property type="entry name" value="alpha/beta-Hydrolases"/>
    <property type="match status" value="1"/>
</dbReference>
<evidence type="ECO:0000313" key="2">
    <source>
        <dbReference type="EMBL" id="PNP44882.1"/>
    </source>
</evidence>
<evidence type="ECO:0000313" key="4">
    <source>
        <dbReference type="Proteomes" id="UP000054821"/>
    </source>
</evidence>
<dbReference type="EMBL" id="JPDN02000021">
    <property type="protein sequence ID" value="PON24916.1"/>
    <property type="molecule type" value="Genomic_DNA"/>
</dbReference>
<evidence type="ECO:0000259" key="1">
    <source>
        <dbReference type="Pfam" id="PF01738"/>
    </source>
</evidence>
<accession>A0A0W7V8X1</accession>
<organism evidence="3 4">
    <name type="scientific">Trichoderma gamsii</name>
    <dbReference type="NCBI Taxonomy" id="398673"/>
    <lineage>
        <taxon>Eukaryota</taxon>
        <taxon>Fungi</taxon>
        <taxon>Dikarya</taxon>
        <taxon>Ascomycota</taxon>
        <taxon>Pezizomycotina</taxon>
        <taxon>Sordariomycetes</taxon>
        <taxon>Hypocreomycetidae</taxon>
        <taxon>Hypocreales</taxon>
        <taxon>Hypocreaceae</taxon>
        <taxon>Trichoderma</taxon>
    </lineage>
</organism>
<gene>
    <name evidence="3" type="ORF">TGAM01_v206423</name>
    <name evidence="2" type="ORF">TGAMA5MH_03295</name>
</gene>
<dbReference type="Pfam" id="PF01738">
    <property type="entry name" value="DLH"/>
    <property type="match status" value="1"/>
</dbReference>
<dbReference type="InterPro" id="IPR002925">
    <property type="entry name" value="Dienelactn_hydro"/>
</dbReference>
<dbReference type="PANTHER" id="PTHR47668">
    <property type="entry name" value="DIENELACTONE HYDROLASE FAMILY PROTEIN (AFU_ORTHOLOGUE AFUA_6G01940)"/>
    <property type="match status" value="1"/>
</dbReference>
<dbReference type="Proteomes" id="UP000054821">
    <property type="component" value="Unassembled WGS sequence"/>
</dbReference>
<dbReference type="Gene3D" id="3.40.50.1820">
    <property type="entry name" value="alpha/beta hydrolase"/>
    <property type="match status" value="1"/>
</dbReference>
<sequence length="255" mass="27925">MSSMPASHGHSAACCNIPPVVSKGYKPKGSYEEIGGYKTYVTGPADATKAIVVVYDIFGYFDQTVQGADILAFSDDHQKYKVFMPDWFKGKPCPIEYYPPDTPEKQKALGEFFETFPPPKIAGYVPDYVDAVKAHSPSVSKLAMLGYCWGGKVVALTLKAPTNPFAAGAAAHPAMVDPADAEGLTVPFALLASKEEDEADVKKFEEALKVPHHVETFGDQIHGWMAARSDLTDEHVKAEYERGYQTLLDFFGKQF</sequence>
<reference evidence="3" key="3">
    <citation type="submission" date="2017-08" db="EMBL/GenBank/DDBJ databases">
        <title>Trichoderma gamsii strain T6085, whole genome shotgun sequencing project.</title>
        <authorList>
            <person name="Baroncelli R."/>
        </authorList>
    </citation>
    <scope>NUCLEOTIDE SEQUENCE</scope>
    <source>
        <strain evidence="3">T6085</strain>
    </source>
</reference>
<dbReference type="InterPro" id="IPR029058">
    <property type="entry name" value="AB_hydrolase_fold"/>
</dbReference>
<dbReference type="AlphaFoldDB" id="A0A0W7V8X1"/>
<dbReference type="GeneID" id="29990883"/>
<feature type="domain" description="Dienelactone hydrolase" evidence="1">
    <location>
        <begin position="38"/>
        <end position="253"/>
    </location>
</feature>
<keyword evidence="4" id="KW-1185">Reference proteome</keyword>